<sequence>MISMTMHNSKSWNSYFDVTAFLLTDGCEPFSEDLLTEIRIDKLTFQGVKLYPSAIFARLMTFLFSKDNQLMRLPNSYVNLVWRDSLTGGVKGNVVKVGDLVYVLKMVSSADEFCN</sequence>
<comment type="caution">
    <text evidence="1">The sequence shown here is derived from an EMBL/GenBank/DDBJ whole genome shotgun (WGS) entry which is preliminary data.</text>
</comment>
<gene>
    <name evidence="1" type="ORF">RchiOBHm_Chr3g0492021</name>
</gene>
<proteinExistence type="predicted"/>
<reference evidence="1 2" key="1">
    <citation type="journal article" date="2018" name="Nat. Genet.">
        <title>The Rosa genome provides new insights in the design of modern roses.</title>
        <authorList>
            <person name="Bendahmane M."/>
        </authorList>
    </citation>
    <scope>NUCLEOTIDE SEQUENCE [LARGE SCALE GENOMIC DNA]</scope>
    <source>
        <strain evidence="2">cv. Old Blush</strain>
    </source>
</reference>
<evidence type="ECO:0000313" key="2">
    <source>
        <dbReference type="Proteomes" id="UP000238479"/>
    </source>
</evidence>
<organism evidence="1 2">
    <name type="scientific">Rosa chinensis</name>
    <name type="common">China rose</name>
    <dbReference type="NCBI Taxonomy" id="74649"/>
    <lineage>
        <taxon>Eukaryota</taxon>
        <taxon>Viridiplantae</taxon>
        <taxon>Streptophyta</taxon>
        <taxon>Embryophyta</taxon>
        <taxon>Tracheophyta</taxon>
        <taxon>Spermatophyta</taxon>
        <taxon>Magnoliopsida</taxon>
        <taxon>eudicotyledons</taxon>
        <taxon>Gunneridae</taxon>
        <taxon>Pentapetalae</taxon>
        <taxon>rosids</taxon>
        <taxon>fabids</taxon>
        <taxon>Rosales</taxon>
        <taxon>Rosaceae</taxon>
        <taxon>Rosoideae</taxon>
        <taxon>Rosoideae incertae sedis</taxon>
        <taxon>Rosa</taxon>
    </lineage>
</organism>
<dbReference type="Gramene" id="PRQ45491">
    <property type="protein sequence ID" value="PRQ45491"/>
    <property type="gene ID" value="RchiOBHm_Chr3g0492021"/>
</dbReference>
<dbReference type="STRING" id="74649.A0A2P6RGD8"/>
<dbReference type="AlphaFoldDB" id="A0A2P6RGD8"/>
<keyword evidence="2" id="KW-1185">Reference proteome</keyword>
<accession>A0A2P6RGD8</accession>
<name>A0A2P6RGD8_ROSCH</name>
<protein>
    <submittedName>
        <fullName evidence="1">Uncharacterized protein</fullName>
    </submittedName>
</protein>
<dbReference type="Proteomes" id="UP000238479">
    <property type="component" value="Chromosome 3"/>
</dbReference>
<dbReference type="EMBL" id="PDCK01000041">
    <property type="protein sequence ID" value="PRQ45491.1"/>
    <property type="molecule type" value="Genomic_DNA"/>
</dbReference>
<evidence type="ECO:0000313" key="1">
    <source>
        <dbReference type="EMBL" id="PRQ45491.1"/>
    </source>
</evidence>